<name>B8IL93_METNO</name>
<dbReference type="InterPro" id="IPR046724">
    <property type="entry name" value="DUF6616"/>
</dbReference>
<evidence type="ECO:0000313" key="2">
    <source>
        <dbReference type="Proteomes" id="UP000008207"/>
    </source>
</evidence>
<dbReference type="Proteomes" id="UP000008207">
    <property type="component" value="Chromosome"/>
</dbReference>
<dbReference type="EMBL" id="CP001349">
    <property type="protein sequence ID" value="ACL60092.1"/>
    <property type="molecule type" value="Genomic_DNA"/>
</dbReference>
<protein>
    <submittedName>
        <fullName evidence="1">Uncharacterized protein</fullName>
    </submittedName>
</protein>
<dbReference type="Pfam" id="PF20321">
    <property type="entry name" value="DUF6616"/>
    <property type="match status" value="1"/>
</dbReference>
<gene>
    <name evidence="1" type="ordered locus">Mnod_5246</name>
</gene>
<dbReference type="STRING" id="460265.Mnod_5246"/>
<organism evidence="1 2">
    <name type="scientific">Methylobacterium nodulans (strain LMG 21967 / CNCM I-2342 / ORS 2060)</name>
    <dbReference type="NCBI Taxonomy" id="460265"/>
    <lineage>
        <taxon>Bacteria</taxon>
        <taxon>Pseudomonadati</taxon>
        <taxon>Pseudomonadota</taxon>
        <taxon>Alphaproteobacteria</taxon>
        <taxon>Hyphomicrobiales</taxon>
        <taxon>Methylobacteriaceae</taxon>
        <taxon>Methylobacterium</taxon>
    </lineage>
</organism>
<reference evidence="1 2" key="1">
    <citation type="submission" date="2009-01" db="EMBL/GenBank/DDBJ databases">
        <title>Complete sequence of chromosome of Methylobacterium nodulans ORS 2060.</title>
        <authorList>
            <consortium name="US DOE Joint Genome Institute"/>
            <person name="Lucas S."/>
            <person name="Copeland A."/>
            <person name="Lapidus A."/>
            <person name="Glavina del Rio T."/>
            <person name="Dalin E."/>
            <person name="Tice H."/>
            <person name="Bruce D."/>
            <person name="Goodwin L."/>
            <person name="Pitluck S."/>
            <person name="Sims D."/>
            <person name="Brettin T."/>
            <person name="Detter J.C."/>
            <person name="Han C."/>
            <person name="Larimer F."/>
            <person name="Land M."/>
            <person name="Hauser L."/>
            <person name="Kyrpides N."/>
            <person name="Ivanova N."/>
            <person name="Marx C.J."/>
            <person name="Richardson P."/>
        </authorList>
    </citation>
    <scope>NUCLEOTIDE SEQUENCE [LARGE SCALE GENOMIC DNA]</scope>
    <source>
        <strain evidence="2">LMG 21967 / CNCM I-2342 / ORS 2060</strain>
    </source>
</reference>
<evidence type="ECO:0000313" key="1">
    <source>
        <dbReference type="EMBL" id="ACL60092.1"/>
    </source>
</evidence>
<sequence length="112" mass="11872">MHHMLIELYAPKPAWLRLDADARQAVFSRIGEGMGAILALGIEPLAFGEIAGDVANSAGQRFFAVWRAPDRSALDALVEGIAASGWHDYFETVNAAGEAVDLTAHLGQLAAA</sequence>
<accession>B8IL93</accession>
<proteinExistence type="predicted"/>
<dbReference type="KEGG" id="mno:Mnod_5246"/>
<dbReference type="eggNOG" id="ENOG5032TXS">
    <property type="taxonomic scope" value="Bacteria"/>
</dbReference>
<dbReference type="RefSeq" id="WP_015931702.1">
    <property type="nucleotide sequence ID" value="NC_011894.1"/>
</dbReference>
<dbReference type="AlphaFoldDB" id="B8IL93"/>
<keyword evidence="2" id="KW-1185">Reference proteome</keyword>
<dbReference type="HOGENOM" id="CLU_171766_0_0_5"/>
<dbReference type="OrthoDB" id="670883at2"/>